<feature type="region of interest" description="Disordered" evidence="1">
    <location>
        <begin position="14"/>
        <end position="43"/>
    </location>
</feature>
<dbReference type="Proteomes" id="UP001201812">
    <property type="component" value="Unassembled WGS sequence"/>
</dbReference>
<dbReference type="AlphaFoldDB" id="A0AAD4MWR6"/>
<evidence type="ECO:0000313" key="2">
    <source>
        <dbReference type="EMBL" id="KAI1708510.1"/>
    </source>
</evidence>
<feature type="compositionally biased region" description="Low complexity" evidence="1">
    <location>
        <begin position="18"/>
        <end position="27"/>
    </location>
</feature>
<accession>A0AAD4MWR6</accession>
<evidence type="ECO:0000313" key="3">
    <source>
        <dbReference type="Proteomes" id="UP001201812"/>
    </source>
</evidence>
<organism evidence="2 3">
    <name type="scientific">Ditylenchus destructor</name>
    <dbReference type="NCBI Taxonomy" id="166010"/>
    <lineage>
        <taxon>Eukaryota</taxon>
        <taxon>Metazoa</taxon>
        <taxon>Ecdysozoa</taxon>
        <taxon>Nematoda</taxon>
        <taxon>Chromadorea</taxon>
        <taxon>Rhabditida</taxon>
        <taxon>Tylenchina</taxon>
        <taxon>Tylenchomorpha</taxon>
        <taxon>Sphaerularioidea</taxon>
        <taxon>Anguinidae</taxon>
        <taxon>Anguininae</taxon>
        <taxon>Ditylenchus</taxon>
    </lineage>
</organism>
<dbReference type="EMBL" id="JAKKPZ010000035">
    <property type="protein sequence ID" value="KAI1708510.1"/>
    <property type="molecule type" value="Genomic_DNA"/>
</dbReference>
<sequence>MSRDPVVDFAALMEERSSSVSEDSFSQAEDEDSRDTVAPDAANVPDIHHGPVIQAIQVCLLWRVVRATTVKRWSPSSPGIIRLASTSGSISALFFALARLRVSIAVLAEEQKWRGGAQSKRRASPQYVKGSFVASSFEDGMHDLPCGPTPTLSQVHVLAV</sequence>
<keyword evidence="3" id="KW-1185">Reference proteome</keyword>
<gene>
    <name evidence="2" type="ORF">DdX_11898</name>
</gene>
<proteinExistence type="predicted"/>
<reference evidence="2" key="1">
    <citation type="submission" date="2022-01" db="EMBL/GenBank/DDBJ databases">
        <title>Genome Sequence Resource for Two Populations of Ditylenchus destructor, the Migratory Endoparasitic Phytonematode.</title>
        <authorList>
            <person name="Zhang H."/>
            <person name="Lin R."/>
            <person name="Xie B."/>
        </authorList>
    </citation>
    <scope>NUCLEOTIDE SEQUENCE</scope>
    <source>
        <strain evidence="2">BazhouSP</strain>
    </source>
</reference>
<name>A0AAD4MWR6_9BILA</name>
<evidence type="ECO:0000256" key="1">
    <source>
        <dbReference type="SAM" id="MobiDB-lite"/>
    </source>
</evidence>
<protein>
    <submittedName>
        <fullName evidence="2">Uncharacterized protein</fullName>
    </submittedName>
</protein>
<comment type="caution">
    <text evidence="2">The sequence shown here is derived from an EMBL/GenBank/DDBJ whole genome shotgun (WGS) entry which is preliminary data.</text>
</comment>